<comment type="caution">
    <text evidence="7">The sequence shown here is derived from an EMBL/GenBank/DDBJ whole genome shotgun (WGS) entry which is preliminary data.</text>
</comment>
<evidence type="ECO:0000256" key="6">
    <source>
        <dbReference type="SAM" id="Phobius"/>
    </source>
</evidence>
<keyword evidence="2" id="KW-0813">Transport</keyword>
<keyword evidence="3 6" id="KW-0812">Transmembrane</keyword>
<dbReference type="PANTHER" id="PTHR45649:SF22">
    <property type="entry name" value="TRANSPORTER, PUTATIVE (EUROFUNG)-RELATED"/>
    <property type="match status" value="1"/>
</dbReference>
<proteinExistence type="predicted"/>
<feature type="transmembrane region" description="Helical" evidence="6">
    <location>
        <begin position="284"/>
        <end position="310"/>
    </location>
</feature>
<dbReference type="EMBL" id="NCSJ02000011">
    <property type="protein sequence ID" value="RFU35245.1"/>
    <property type="molecule type" value="Genomic_DNA"/>
</dbReference>
<evidence type="ECO:0000313" key="7">
    <source>
        <dbReference type="EMBL" id="RFU35245.1"/>
    </source>
</evidence>
<evidence type="ECO:0000256" key="1">
    <source>
        <dbReference type="ARBA" id="ARBA00004141"/>
    </source>
</evidence>
<dbReference type="PANTHER" id="PTHR45649">
    <property type="entry name" value="AMINO-ACID PERMEASE BAT1"/>
    <property type="match status" value="1"/>
</dbReference>
<keyword evidence="4 6" id="KW-1133">Transmembrane helix</keyword>
<feature type="non-terminal residue" evidence="7">
    <location>
        <position position="545"/>
    </location>
</feature>
<dbReference type="PIRSF" id="PIRSF006060">
    <property type="entry name" value="AA_transporter"/>
    <property type="match status" value="1"/>
</dbReference>
<dbReference type="GO" id="GO:0016020">
    <property type="term" value="C:membrane"/>
    <property type="evidence" value="ECO:0007669"/>
    <property type="project" value="UniProtKB-SubCell"/>
</dbReference>
<evidence type="ECO:0000256" key="5">
    <source>
        <dbReference type="ARBA" id="ARBA00023136"/>
    </source>
</evidence>
<feature type="transmembrane region" description="Helical" evidence="6">
    <location>
        <begin position="200"/>
        <end position="222"/>
    </location>
</feature>
<evidence type="ECO:0000256" key="3">
    <source>
        <dbReference type="ARBA" id="ARBA00022692"/>
    </source>
</evidence>
<dbReference type="Pfam" id="PF13520">
    <property type="entry name" value="AA_permease_2"/>
    <property type="match status" value="1"/>
</dbReference>
<feature type="transmembrane region" description="Helical" evidence="6">
    <location>
        <begin position="387"/>
        <end position="407"/>
    </location>
</feature>
<protein>
    <recommendedName>
        <fullName evidence="9">Amino acid permease/ SLC12A domain-containing protein</fullName>
    </recommendedName>
</protein>
<keyword evidence="8" id="KW-1185">Reference proteome</keyword>
<feature type="transmembrane region" description="Helical" evidence="6">
    <location>
        <begin position="123"/>
        <end position="146"/>
    </location>
</feature>
<feature type="transmembrane region" description="Helical" evidence="6">
    <location>
        <begin position="170"/>
        <end position="188"/>
    </location>
</feature>
<dbReference type="AlphaFoldDB" id="A0A3E2HPE9"/>
<evidence type="ECO:0000256" key="4">
    <source>
        <dbReference type="ARBA" id="ARBA00022989"/>
    </source>
</evidence>
<dbReference type="OrthoDB" id="4476201at2759"/>
<reference evidence="7 8" key="1">
    <citation type="submission" date="2018-05" db="EMBL/GenBank/DDBJ databases">
        <title>Draft genome sequence of Scytalidium lignicola DSM 105466, a ubiquitous saprotrophic fungus.</title>
        <authorList>
            <person name="Buettner E."/>
            <person name="Gebauer A.M."/>
            <person name="Hofrichter M."/>
            <person name="Liers C."/>
            <person name="Kellner H."/>
        </authorList>
    </citation>
    <scope>NUCLEOTIDE SEQUENCE [LARGE SCALE GENOMIC DNA]</scope>
    <source>
        <strain evidence="7 8">DSM 105466</strain>
    </source>
</reference>
<feature type="transmembrane region" description="Helical" evidence="6">
    <location>
        <begin position="413"/>
        <end position="435"/>
    </location>
</feature>
<feature type="transmembrane region" description="Helical" evidence="6">
    <location>
        <begin position="250"/>
        <end position="272"/>
    </location>
</feature>
<organism evidence="7 8">
    <name type="scientific">Scytalidium lignicola</name>
    <name type="common">Hyphomycete</name>
    <dbReference type="NCBI Taxonomy" id="5539"/>
    <lineage>
        <taxon>Eukaryota</taxon>
        <taxon>Fungi</taxon>
        <taxon>Dikarya</taxon>
        <taxon>Ascomycota</taxon>
        <taxon>Pezizomycotina</taxon>
        <taxon>Leotiomycetes</taxon>
        <taxon>Leotiomycetes incertae sedis</taxon>
        <taxon>Scytalidium</taxon>
    </lineage>
</organism>
<sequence length="545" mass="59497">MDYDDDDYPSNDKKILDVTDQATQDALDLADMGLESAMARSFNIWSMLAFSFCVLGTWSTFAQDLASGLTNGGSIAILWGLVLVTICSLCLALSLGEMCSAMPTALGQAYWVHRLLEGDAGRLLSYICAWINVFGWWTITASQIAFMSDFILGMKVLFNNEWESTGWEEFVVYIGVTILFTLVNAVACRKEKVLPWFNNIVGIQFGTLFLVFSLALLIAVGVRSNLSYQSAKFVFGTWINQTGWSDGVTWFTGLIQAAYGLTAFDSVIHMVEEIPNPRVNAPRVIWLAVAAGAVTGFIFMVVCLFCIQDLDLILNSPTGFPFMQLVLDTIGLQGAAVLLSLFIFNGLGQGVSVMTTASRLTWGFARDGGLPWSNYFSHVSPTWKVPLRVLVGQGVIIGLIGILYLFSNTVLEAILSVSTIALTISYALPVVALLIAGRGALPRGGKFSLGPIIGPFVNWVSIIYSAITTVFFFFPGDPNPAPADMNYAIAVFGIMVVIATAFWFIKGRKTYAKTEEAQLEFFRAQRLERGLDPHIVGVDITTGGK</sequence>
<comment type="subcellular location">
    <subcellularLocation>
        <location evidence="1">Membrane</location>
        <topology evidence="1">Multi-pass membrane protein</topology>
    </subcellularLocation>
</comment>
<dbReference type="GO" id="GO:0022857">
    <property type="term" value="F:transmembrane transporter activity"/>
    <property type="evidence" value="ECO:0007669"/>
    <property type="project" value="InterPro"/>
</dbReference>
<feature type="transmembrane region" description="Helical" evidence="6">
    <location>
        <begin position="322"/>
        <end position="344"/>
    </location>
</feature>
<dbReference type="Gene3D" id="1.20.1740.10">
    <property type="entry name" value="Amino acid/polyamine transporter I"/>
    <property type="match status" value="1"/>
</dbReference>
<feature type="transmembrane region" description="Helical" evidence="6">
    <location>
        <begin position="73"/>
        <end position="95"/>
    </location>
</feature>
<evidence type="ECO:0008006" key="9">
    <source>
        <dbReference type="Google" id="ProtNLM"/>
    </source>
</evidence>
<feature type="transmembrane region" description="Helical" evidence="6">
    <location>
        <begin position="42"/>
        <end position="61"/>
    </location>
</feature>
<evidence type="ECO:0000313" key="8">
    <source>
        <dbReference type="Proteomes" id="UP000258309"/>
    </source>
</evidence>
<dbReference type="Proteomes" id="UP000258309">
    <property type="component" value="Unassembled WGS sequence"/>
</dbReference>
<feature type="non-terminal residue" evidence="7">
    <location>
        <position position="1"/>
    </location>
</feature>
<name>A0A3E2HPE9_SCYLI</name>
<accession>A0A3E2HPE9</accession>
<dbReference type="STRING" id="5539.A0A3E2HPE9"/>
<dbReference type="OMA" id="WFNNFVG"/>
<gene>
    <name evidence="7" type="ORF">B7463_g1161</name>
</gene>
<feature type="transmembrane region" description="Helical" evidence="6">
    <location>
        <begin position="487"/>
        <end position="505"/>
    </location>
</feature>
<feature type="transmembrane region" description="Helical" evidence="6">
    <location>
        <begin position="456"/>
        <end position="475"/>
    </location>
</feature>
<evidence type="ECO:0000256" key="2">
    <source>
        <dbReference type="ARBA" id="ARBA00022448"/>
    </source>
</evidence>
<dbReference type="InterPro" id="IPR002293">
    <property type="entry name" value="AA/rel_permease1"/>
</dbReference>
<keyword evidence="5 6" id="KW-0472">Membrane</keyword>